<keyword evidence="3" id="KW-1185">Reference proteome</keyword>
<protein>
    <submittedName>
        <fullName evidence="2">FUSC family protein</fullName>
    </submittedName>
</protein>
<feature type="transmembrane region" description="Helical" evidence="1">
    <location>
        <begin position="96"/>
        <end position="114"/>
    </location>
</feature>
<dbReference type="EMBL" id="JAHYBZ010000001">
    <property type="protein sequence ID" value="MBW6396408.1"/>
    <property type="molecule type" value="Genomic_DNA"/>
</dbReference>
<comment type="caution">
    <text evidence="2">The sequence shown here is derived from an EMBL/GenBank/DDBJ whole genome shotgun (WGS) entry which is preliminary data.</text>
</comment>
<feature type="transmembrane region" description="Helical" evidence="1">
    <location>
        <begin position="408"/>
        <end position="425"/>
    </location>
</feature>
<feature type="transmembrane region" description="Helical" evidence="1">
    <location>
        <begin position="380"/>
        <end position="402"/>
    </location>
</feature>
<feature type="transmembrane region" description="Helical" evidence="1">
    <location>
        <begin position="121"/>
        <end position="139"/>
    </location>
</feature>
<evidence type="ECO:0000313" key="2">
    <source>
        <dbReference type="EMBL" id="MBW6396408.1"/>
    </source>
</evidence>
<feature type="transmembrane region" description="Helical" evidence="1">
    <location>
        <begin position="151"/>
        <end position="175"/>
    </location>
</feature>
<accession>A0ABS7A2B0</accession>
<keyword evidence="1" id="KW-0812">Transmembrane</keyword>
<evidence type="ECO:0000313" key="3">
    <source>
        <dbReference type="Proteomes" id="UP001196565"/>
    </source>
</evidence>
<feature type="transmembrane region" description="Helical" evidence="1">
    <location>
        <begin position="464"/>
        <end position="482"/>
    </location>
</feature>
<dbReference type="Proteomes" id="UP001196565">
    <property type="component" value="Unassembled WGS sequence"/>
</dbReference>
<keyword evidence="1" id="KW-1133">Transmembrane helix</keyword>
<feature type="transmembrane region" description="Helical" evidence="1">
    <location>
        <begin position="432"/>
        <end position="452"/>
    </location>
</feature>
<reference evidence="2 3" key="1">
    <citation type="submission" date="2021-07" db="EMBL/GenBank/DDBJ databases">
        <authorList>
            <person name="So Y."/>
        </authorList>
    </citation>
    <scope>NUCLEOTIDE SEQUENCE [LARGE SCALE GENOMIC DNA]</scope>
    <source>
        <strain evidence="2 3">HJA6</strain>
    </source>
</reference>
<gene>
    <name evidence="2" type="ORF">KPL78_01050</name>
</gene>
<proteinExistence type="predicted"/>
<organism evidence="2 3">
    <name type="scientific">Roseomonas alba</name>
    <dbReference type="NCBI Taxonomy" id="2846776"/>
    <lineage>
        <taxon>Bacteria</taxon>
        <taxon>Pseudomonadati</taxon>
        <taxon>Pseudomonadota</taxon>
        <taxon>Alphaproteobacteria</taxon>
        <taxon>Acetobacterales</taxon>
        <taxon>Roseomonadaceae</taxon>
        <taxon>Roseomonas</taxon>
    </lineage>
</organism>
<dbReference type="InterPro" id="IPR006726">
    <property type="entry name" value="PHBA_efflux_AaeB/fusaric-R"/>
</dbReference>
<sequence length="618" mass="64230">MTDVGRSLIAQTAADLAPFPGRAALTWRIALLCAIVAAASMMYDIPEAGISCYLIIFLMKPDAVQNIVTALGLIVLVTIVVMGVVPLINATVDSPLLRMLAIALVSFAFLFLGAASQLGEIGGVIALVIAFVLTLVSMAPVADAVTFGLRFAWYLAAMPMALMAVFNLVLGLSPVRLLRETLRLRLATAAAAIATGAPGRDAALGALLRADNAALEQQALFVRVLALVGRPAAAQIARDVRAGWRLMLAASTLPDDLPAPRRDALVAAIRRALAALEAGEMPPRPAADDAVGEAETGVIAALDVLAGATEPEVVTAPKPPFLFPDAFTNPDYQRFALKTTAAAILCYVIYTGLDWQGIHTAMITCYVAALGTTGETVHKLGLRILGCLIGAAMGIGAVLFVMPQLDSIGGLMALVFCGVLVGAWVSTGNERISYGGVQIALAFLLTVLQGFGPTTSLSAGWDRVVGILLGNLVVYLIFTRLWPVSVEGAVRAHLRGALAGLGRIAALAPERRAGAVPHAVLVMKESGAAEELIDLMRFEPAAIRPAPGVEAALRSANDEIAALVRDIAFSRAALPGVAARLEALAARVAGTGGGEIPNTDGPDALHRRLDRLQAAVTG</sequence>
<dbReference type="RefSeq" id="WP_219760789.1">
    <property type="nucleotide sequence ID" value="NZ_JAHYBZ010000001.1"/>
</dbReference>
<keyword evidence="1" id="KW-0472">Membrane</keyword>
<name>A0ABS7A2B0_9PROT</name>
<feature type="transmembrane region" description="Helical" evidence="1">
    <location>
        <begin position="25"/>
        <end position="46"/>
    </location>
</feature>
<feature type="transmembrane region" description="Helical" evidence="1">
    <location>
        <begin position="67"/>
        <end position="90"/>
    </location>
</feature>
<evidence type="ECO:0000256" key="1">
    <source>
        <dbReference type="SAM" id="Phobius"/>
    </source>
</evidence>
<dbReference type="Pfam" id="PF04632">
    <property type="entry name" value="FUSC"/>
    <property type="match status" value="1"/>
</dbReference>